<dbReference type="PRINTS" id="PR00111">
    <property type="entry name" value="ABHYDROLASE"/>
</dbReference>
<dbReference type="KEGG" id="brs:S23_28330"/>
<evidence type="ECO:0000313" key="2">
    <source>
        <dbReference type="EMBL" id="BAL76042.1"/>
    </source>
</evidence>
<dbReference type="GO" id="GO:0016020">
    <property type="term" value="C:membrane"/>
    <property type="evidence" value="ECO:0007669"/>
    <property type="project" value="TreeGrafter"/>
</dbReference>
<dbReference type="PANTHER" id="PTHR43798:SF5">
    <property type="entry name" value="MONOACYLGLYCEROL LIPASE ABHD6"/>
    <property type="match status" value="1"/>
</dbReference>
<protein>
    <submittedName>
        <fullName evidence="2">Alpha/beta hydrolase fold</fullName>
    </submittedName>
</protein>
<proteinExistence type="predicted"/>
<dbReference type="AlphaFoldDB" id="A0AAI8QB83"/>
<keyword evidence="3" id="KW-1185">Reference proteome</keyword>
<accession>A0AAI8QB83</accession>
<dbReference type="Gene3D" id="3.40.50.1820">
    <property type="entry name" value="alpha/beta hydrolase"/>
    <property type="match status" value="1"/>
</dbReference>
<evidence type="ECO:0000259" key="1">
    <source>
        <dbReference type="Pfam" id="PF00561"/>
    </source>
</evidence>
<sequence>MTMRLVDGLACHVEGSGPPLVFITGLGGRADYWRAQVKALAADFTCVTYDHPGIGDSPRAPMPYSIAGWAQDVLNLAGSLGFARFSLVGHSTGGAVAQYLAAHMPERVSAVCLSGTWACADTRFKTVFTLRHRLLSEGDAKAYDVLGSILTKPLVWPETTAPSGGAATDPSVTLARIDALLAHDSRDYLQKIVAPTLICSAIDDLLVPINHARQLDDAIAHAQLKLFDQGGHHFPQTDPDGFNAALSSFLRDTTG</sequence>
<dbReference type="PANTHER" id="PTHR43798">
    <property type="entry name" value="MONOACYLGLYCEROL LIPASE"/>
    <property type="match status" value="1"/>
</dbReference>
<name>A0AAI8QB83_9BRAD</name>
<dbReference type="RefSeq" id="WP_015685361.1">
    <property type="nucleotide sequence ID" value="NC_017082.1"/>
</dbReference>
<reference evidence="2 3" key="1">
    <citation type="journal article" date="2012" name="Microbes Environ.">
        <title>Complete genome sequence of Bradyrhizobium sp. S23321: insights into symbiosis evolution in soil oligotrophs.</title>
        <authorList>
            <person name="Okubo T."/>
            <person name="Tsukui T."/>
            <person name="Maita H."/>
            <person name="Okamoto S."/>
            <person name="Oshima K."/>
            <person name="Fujisawa T."/>
            <person name="Saito A."/>
            <person name="Futamata H."/>
            <person name="Hattori R."/>
            <person name="Shimomura Y."/>
            <person name="Haruta S."/>
            <person name="Morimoto S."/>
            <person name="Wang Y."/>
            <person name="Sakai Y."/>
            <person name="Hattori M."/>
            <person name="Aizawa S."/>
            <person name="Nagashima K.V.P."/>
            <person name="Masuda S."/>
            <person name="Hattori T."/>
            <person name="Yamashita A."/>
            <person name="Bao Z."/>
            <person name="Hayatsu M."/>
            <person name="Kajiya-Kanegae H."/>
            <person name="Yoshinaga I."/>
            <person name="Sakamoto K."/>
            <person name="Toyota K."/>
            <person name="Nakao M."/>
            <person name="Kohara M."/>
            <person name="Anda M."/>
            <person name="Niwa R."/>
            <person name="Jung-Hwan P."/>
            <person name="Sameshima-Saito R."/>
            <person name="Tokuda S."/>
            <person name="Yamamoto S."/>
            <person name="Yamamoto S."/>
            <person name="Yokoyama T."/>
            <person name="Akutsu T."/>
            <person name="Nakamura Y."/>
            <person name="Nakahira-Yanaka Y."/>
            <person name="Takada Hoshino Y."/>
            <person name="Hirakawa H."/>
            <person name="Mitsui H."/>
            <person name="Terasawa K."/>
            <person name="Itakura M."/>
            <person name="Sato S."/>
            <person name="Ikeda-Ohtsubo W."/>
            <person name="Sakakura N."/>
            <person name="Kaminuma E."/>
            <person name="Minamisawa K."/>
        </authorList>
    </citation>
    <scope>NUCLEOTIDE SEQUENCE [LARGE SCALE GENOMIC DNA]</scope>
    <source>
        <strain evidence="2 3">S23321</strain>
    </source>
</reference>
<evidence type="ECO:0000313" key="3">
    <source>
        <dbReference type="Proteomes" id="UP000007886"/>
    </source>
</evidence>
<feature type="domain" description="AB hydrolase-1" evidence="1">
    <location>
        <begin position="18"/>
        <end position="116"/>
    </location>
</feature>
<keyword evidence="2" id="KW-0378">Hydrolase</keyword>
<dbReference type="EMBL" id="AP012279">
    <property type="protein sequence ID" value="BAL76042.1"/>
    <property type="molecule type" value="Genomic_DNA"/>
</dbReference>
<dbReference type="GO" id="GO:0046464">
    <property type="term" value="P:acylglycerol catabolic process"/>
    <property type="evidence" value="ECO:0007669"/>
    <property type="project" value="TreeGrafter"/>
</dbReference>
<organism evidence="2 3">
    <name type="scientific">Bradyrhizobium cosmicum</name>
    <dbReference type="NCBI Taxonomy" id="1404864"/>
    <lineage>
        <taxon>Bacteria</taxon>
        <taxon>Pseudomonadati</taxon>
        <taxon>Pseudomonadota</taxon>
        <taxon>Alphaproteobacteria</taxon>
        <taxon>Hyphomicrobiales</taxon>
        <taxon>Nitrobacteraceae</taxon>
        <taxon>Bradyrhizobium</taxon>
    </lineage>
</organism>
<dbReference type="InterPro" id="IPR050266">
    <property type="entry name" value="AB_hydrolase_sf"/>
</dbReference>
<dbReference type="GO" id="GO:0047372">
    <property type="term" value="F:monoacylglycerol lipase activity"/>
    <property type="evidence" value="ECO:0007669"/>
    <property type="project" value="TreeGrafter"/>
</dbReference>
<gene>
    <name evidence="2" type="ORF">S23_28330</name>
</gene>
<dbReference type="Pfam" id="PF00561">
    <property type="entry name" value="Abhydrolase_1"/>
    <property type="match status" value="1"/>
</dbReference>
<dbReference type="Proteomes" id="UP000007886">
    <property type="component" value="Chromosome"/>
</dbReference>
<dbReference type="SUPFAM" id="SSF53474">
    <property type="entry name" value="alpha/beta-Hydrolases"/>
    <property type="match status" value="1"/>
</dbReference>
<dbReference type="InterPro" id="IPR000073">
    <property type="entry name" value="AB_hydrolase_1"/>
</dbReference>
<dbReference type="InterPro" id="IPR029058">
    <property type="entry name" value="AB_hydrolase_fold"/>
</dbReference>